<organism evidence="2 3">
    <name type="scientific">Opisthorchis viverrini</name>
    <name type="common">Southeast Asian liver fluke</name>
    <dbReference type="NCBI Taxonomy" id="6198"/>
    <lineage>
        <taxon>Eukaryota</taxon>
        <taxon>Metazoa</taxon>
        <taxon>Spiralia</taxon>
        <taxon>Lophotrochozoa</taxon>
        <taxon>Platyhelminthes</taxon>
        <taxon>Trematoda</taxon>
        <taxon>Digenea</taxon>
        <taxon>Opisthorchiida</taxon>
        <taxon>Opisthorchiata</taxon>
        <taxon>Opisthorchiidae</taxon>
        <taxon>Opisthorchis</taxon>
    </lineage>
</organism>
<dbReference type="GeneID" id="20322389"/>
<dbReference type="KEGG" id="ovi:T265_08210"/>
<gene>
    <name evidence="2" type="ORF">T265_08210</name>
</gene>
<dbReference type="Proteomes" id="UP000054324">
    <property type="component" value="Unassembled WGS sequence"/>
</dbReference>
<feature type="region of interest" description="Disordered" evidence="1">
    <location>
        <begin position="73"/>
        <end position="131"/>
    </location>
</feature>
<dbReference type="STRING" id="6198.A0A074ZA78"/>
<evidence type="ECO:0000313" key="3">
    <source>
        <dbReference type="Proteomes" id="UP000054324"/>
    </source>
</evidence>
<dbReference type="AlphaFoldDB" id="A0A074ZA78"/>
<feature type="compositionally biased region" description="Basic and acidic residues" evidence="1">
    <location>
        <begin position="77"/>
        <end position="95"/>
    </location>
</feature>
<accession>A0A074ZA78</accession>
<dbReference type="CTD" id="20322389"/>
<keyword evidence="3" id="KW-1185">Reference proteome</keyword>
<evidence type="ECO:0000256" key="1">
    <source>
        <dbReference type="SAM" id="MobiDB-lite"/>
    </source>
</evidence>
<name>A0A074ZA78_OPIVI</name>
<reference evidence="2 3" key="1">
    <citation type="submission" date="2013-11" db="EMBL/GenBank/DDBJ databases">
        <title>Opisthorchis viverrini - life in the bile duct.</title>
        <authorList>
            <person name="Young N.D."/>
            <person name="Nagarajan N."/>
            <person name="Lin S.J."/>
            <person name="Korhonen P.K."/>
            <person name="Jex A.R."/>
            <person name="Hall R.S."/>
            <person name="Safavi-Hemami H."/>
            <person name="Kaewkong W."/>
            <person name="Bertrand D."/>
            <person name="Gao S."/>
            <person name="Seet Q."/>
            <person name="Wongkham S."/>
            <person name="Teh B.T."/>
            <person name="Wongkham C."/>
            <person name="Intapan P.M."/>
            <person name="Maleewong W."/>
            <person name="Yang X."/>
            <person name="Hu M."/>
            <person name="Wang Z."/>
            <person name="Hofmann A."/>
            <person name="Sternberg P.W."/>
            <person name="Tan P."/>
            <person name="Wang J."/>
            <person name="Gasser R.B."/>
        </authorList>
    </citation>
    <scope>NUCLEOTIDE SEQUENCE [LARGE SCALE GENOMIC DNA]</scope>
</reference>
<protein>
    <submittedName>
        <fullName evidence="2">Uncharacterized protein</fullName>
    </submittedName>
</protein>
<dbReference type="RefSeq" id="XP_009172209.1">
    <property type="nucleotide sequence ID" value="XM_009173945.1"/>
</dbReference>
<dbReference type="EMBL" id="KL596825">
    <property type="protein sequence ID" value="KER24038.1"/>
    <property type="molecule type" value="Genomic_DNA"/>
</dbReference>
<sequence>MRIKNGFLKLKAVSGLEKVLNPSPNPDRSVLVCIKILRLPAHYRSTRCNEQSTGRTATLQQSLLSHLPFKSPVCESAHGDRPTQQHSYSDRGLDTRHHHRSTRDLSVGDVSSVDTGTTQQLPSPPPSSMQQQALALTAAAYATLDPMMAVHQQAKAYYDQWASSLFGNWASSGGAGGCGSSGQLSVNSEAHCSLQRQQQQQQQTDWINAALLSKQQQQLVNSQYEHGDPTENDNLRQWPWPINQRRVHASDDRTSTVTRKRVSAGQHLQGLHVPLALFHAETISGRILIKG</sequence>
<proteinExistence type="predicted"/>
<evidence type="ECO:0000313" key="2">
    <source>
        <dbReference type="EMBL" id="KER24038.1"/>
    </source>
</evidence>